<keyword evidence="3" id="KW-1185">Reference proteome</keyword>
<dbReference type="PROSITE" id="PS50042">
    <property type="entry name" value="CNMP_BINDING_3"/>
    <property type="match status" value="1"/>
</dbReference>
<dbReference type="SUPFAM" id="SSF51206">
    <property type="entry name" value="cAMP-binding domain-like"/>
    <property type="match status" value="1"/>
</dbReference>
<reference evidence="2 3" key="1">
    <citation type="submission" date="2018-02" db="EMBL/GenBank/DDBJ databases">
        <title>Sphingobacterium KA21.</title>
        <authorList>
            <person name="Vasarhelyi B.M."/>
            <person name="Deshmukh S."/>
            <person name="Balint B."/>
            <person name="Kukolya J."/>
        </authorList>
    </citation>
    <scope>NUCLEOTIDE SEQUENCE [LARGE SCALE GENOMIC DNA]</scope>
    <source>
        <strain evidence="2 3">Ka21</strain>
    </source>
</reference>
<feature type="domain" description="Cyclic nucleotide-binding" evidence="1">
    <location>
        <begin position="11"/>
        <end position="114"/>
    </location>
</feature>
<evidence type="ECO:0000313" key="3">
    <source>
        <dbReference type="Proteomes" id="UP000618319"/>
    </source>
</evidence>
<dbReference type="InterPro" id="IPR018490">
    <property type="entry name" value="cNMP-bd_dom_sf"/>
</dbReference>
<dbReference type="Gene3D" id="2.60.120.10">
    <property type="entry name" value="Jelly Rolls"/>
    <property type="match status" value="1"/>
</dbReference>
<dbReference type="InterPro" id="IPR014710">
    <property type="entry name" value="RmlC-like_jellyroll"/>
</dbReference>
<comment type="caution">
    <text evidence="2">The sequence shown here is derived from an EMBL/GenBank/DDBJ whole genome shotgun (WGS) entry which is preliminary data.</text>
</comment>
<name>A0ABR9TA46_9SPHI</name>
<proteinExistence type="predicted"/>
<dbReference type="RefSeq" id="WP_196939825.1">
    <property type="nucleotide sequence ID" value="NZ_MU158690.1"/>
</dbReference>
<gene>
    <name evidence="2" type="ORF">C4F40_14330</name>
</gene>
<dbReference type="Pfam" id="PF00027">
    <property type="entry name" value="cNMP_binding"/>
    <property type="match status" value="1"/>
</dbReference>
<dbReference type="EMBL" id="PSKQ01000022">
    <property type="protein sequence ID" value="MBE8721902.1"/>
    <property type="molecule type" value="Genomic_DNA"/>
</dbReference>
<evidence type="ECO:0000313" key="2">
    <source>
        <dbReference type="EMBL" id="MBE8721902.1"/>
    </source>
</evidence>
<sequence>MYDALRETVTKVIDLNEDEWGHLQQSFETLSVPARQKITEIGNTEKYLYFVVKGVIRLYCINAKSEEITLFLFAENNFASCYQSFLTQEPAEQALEAVEDCTLLRIDYRSFNRLNVDFAKMNQLTRTIADQRFINSQKIFMGHITRTAEERYLDFEKHDGKLLLRVPLNIIASFLGVTPVSLSRIRQRLNKK</sequence>
<evidence type="ECO:0000259" key="1">
    <source>
        <dbReference type="PROSITE" id="PS50042"/>
    </source>
</evidence>
<dbReference type="CDD" id="cd00038">
    <property type="entry name" value="CAP_ED"/>
    <property type="match status" value="1"/>
</dbReference>
<accession>A0ABR9TA46</accession>
<dbReference type="Proteomes" id="UP000618319">
    <property type="component" value="Unassembled WGS sequence"/>
</dbReference>
<protein>
    <recommendedName>
        <fullName evidence="1">Cyclic nucleotide-binding domain-containing protein</fullName>
    </recommendedName>
</protein>
<dbReference type="InterPro" id="IPR000595">
    <property type="entry name" value="cNMP-bd_dom"/>
</dbReference>
<organism evidence="2 3">
    <name type="scientific">Sphingobacterium pedocola</name>
    <dbReference type="NCBI Taxonomy" id="2082722"/>
    <lineage>
        <taxon>Bacteria</taxon>
        <taxon>Pseudomonadati</taxon>
        <taxon>Bacteroidota</taxon>
        <taxon>Sphingobacteriia</taxon>
        <taxon>Sphingobacteriales</taxon>
        <taxon>Sphingobacteriaceae</taxon>
        <taxon>Sphingobacterium</taxon>
    </lineage>
</organism>